<feature type="domain" description="F-box" evidence="3">
    <location>
        <begin position="84"/>
        <end position="131"/>
    </location>
</feature>
<sequence length="248" mass="28063">MSVAVGTSIDAHVSKVFQEMKAHSLHRFIIAKITPDWTTVEIEYPPKPSPELQLACDMLERGKHRGSAEASSHDDDEAMAELIGPELAVLPPEIFTHVLEFCSAKSLTDLAATSSYWRNRVVYDRDLWQKISDKERQKLGMGWNQSWEDMTSKLPQDDCRFVVYMWERDPKRFIPLFIIWAPDGSRVKAKMIYCSTAYTLKYGFLALAAAVNGAWLRLLDVAAEVQATSFEELNAAFVEDTLNVRGSV</sequence>
<gene>
    <name evidence="5" type="ORF">ACA1_388480</name>
</gene>
<dbReference type="InterPro" id="IPR002108">
    <property type="entry name" value="ADF-H"/>
</dbReference>
<accession>L8GEM8</accession>
<evidence type="ECO:0000313" key="6">
    <source>
        <dbReference type="Proteomes" id="UP000011083"/>
    </source>
</evidence>
<dbReference type="SUPFAM" id="SSF81383">
    <property type="entry name" value="F-box domain"/>
    <property type="match status" value="1"/>
</dbReference>
<dbReference type="PROSITE" id="PS51263">
    <property type="entry name" value="ADF_H"/>
    <property type="match status" value="1"/>
</dbReference>
<dbReference type="AlphaFoldDB" id="L8GEM8"/>
<protein>
    <submittedName>
        <fullName evidence="5">Cofilin/tropomyosin-type actin-binding protein</fullName>
    </submittedName>
</protein>
<evidence type="ECO:0000256" key="2">
    <source>
        <dbReference type="ARBA" id="ARBA00023203"/>
    </source>
</evidence>
<dbReference type="SMART" id="SM00102">
    <property type="entry name" value="ADF"/>
    <property type="match status" value="1"/>
</dbReference>
<dbReference type="Gene3D" id="3.40.20.10">
    <property type="entry name" value="Severin"/>
    <property type="match status" value="1"/>
</dbReference>
<feature type="domain" description="ADF-H" evidence="4">
    <location>
        <begin position="95"/>
        <end position="243"/>
    </location>
</feature>
<dbReference type="VEuPathDB" id="AmoebaDB:ACA1_388480"/>
<evidence type="ECO:0000259" key="4">
    <source>
        <dbReference type="PROSITE" id="PS51263"/>
    </source>
</evidence>
<dbReference type="InterPro" id="IPR036047">
    <property type="entry name" value="F-box-like_dom_sf"/>
</dbReference>
<dbReference type="PROSITE" id="PS50181">
    <property type="entry name" value="FBOX"/>
    <property type="match status" value="1"/>
</dbReference>
<keyword evidence="6" id="KW-1185">Reference proteome</keyword>
<dbReference type="GO" id="GO:0015629">
    <property type="term" value="C:actin cytoskeleton"/>
    <property type="evidence" value="ECO:0007669"/>
    <property type="project" value="InterPro"/>
</dbReference>
<dbReference type="Proteomes" id="UP000011083">
    <property type="component" value="Unassembled WGS sequence"/>
</dbReference>
<dbReference type="SUPFAM" id="SSF55753">
    <property type="entry name" value="Actin depolymerizing proteins"/>
    <property type="match status" value="1"/>
</dbReference>
<dbReference type="GO" id="GO:0003779">
    <property type="term" value="F:actin binding"/>
    <property type="evidence" value="ECO:0007669"/>
    <property type="project" value="UniProtKB-KW"/>
</dbReference>
<proteinExistence type="inferred from homology"/>
<dbReference type="OrthoDB" id="10249245at2759"/>
<evidence type="ECO:0000313" key="5">
    <source>
        <dbReference type="EMBL" id="ELR11168.1"/>
    </source>
</evidence>
<dbReference type="InterPro" id="IPR029006">
    <property type="entry name" value="ADF-H/Gelsolin-like_dom_sf"/>
</dbReference>
<evidence type="ECO:0000256" key="1">
    <source>
        <dbReference type="ARBA" id="ARBA00006844"/>
    </source>
</evidence>
<dbReference type="EMBL" id="KB008156">
    <property type="protein sequence ID" value="ELR11168.1"/>
    <property type="molecule type" value="Genomic_DNA"/>
</dbReference>
<dbReference type="STRING" id="1257118.L8GEM8"/>
<dbReference type="GeneID" id="14911633"/>
<evidence type="ECO:0000259" key="3">
    <source>
        <dbReference type="PROSITE" id="PS50181"/>
    </source>
</evidence>
<dbReference type="PANTHER" id="PTHR11913">
    <property type="entry name" value="COFILIN-RELATED"/>
    <property type="match status" value="1"/>
</dbReference>
<dbReference type="GO" id="GO:0030042">
    <property type="term" value="P:actin filament depolymerization"/>
    <property type="evidence" value="ECO:0007669"/>
    <property type="project" value="InterPro"/>
</dbReference>
<dbReference type="InterPro" id="IPR017904">
    <property type="entry name" value="ADF/Cofilin"/>
</dbReference>
<name>L8GEM8_ACACF</name>
<dbReference type="KEGG" id="acan:ACA1_388480"/>
<dbReference type="RefSeq" id="XP_004333181.1">
    <property type="nucleotide sequence ID" value="XM_004333133.1"/>
</dbReference>
<comment type="similarity">
    <text evidence="1">Belongs to the actin-binding proteins ADF family.</text>
</comment>
<dbReference type="InterPro" id="IPR001810">
    <property type="entry name" value="F-box_dom"/>
</dbReference>
<dbReference type="Pfam" id="PF00241">
    <property type="entry name" value="Cofilin_ADF"/>
    <property type="match status" value="1"/>
</dbReference>
<dbReference type="Gene3D" id="1.20.1280.50">
    <property type="match status" value="1"/>
</dbReference>
<organism evidence="5 6">
    <name type="scientific">Acanthamoeba castellanii (strain ATCC 30010 / Neff)</name>
    <dbReference type="NCBI Taxonomy" id="1257118"/>
    <lineage>
        <taxon>Eukaryota</taxon>
        <taxon>Amoebozoa</taxon>
        <taxon>Discosea</taxon>
        <taxon>Longamoebia</taxon>
        <taxon>Centramoebida</taxon>
        <taxon>Acanthamoebidae</taxon>
        <taxon>Acanthamoeba</taxon>
    </lineage>
</organism>
<reference evidence="5 6" key="1">
    <citation type="journal article" date="2013" name="Genome Biol.">
        <title>Genome of Acanthamoeba castellanii highlights extensive lateral gene transfer and early evolution of tyrosine kinase signaling.</title>
        <authorList>
            <person name="Clarke M."/>
            <person name="Lohan A.J."/>
            <person name="Liu B."/>
            <person name="Lagkouvardos I."/>
            <person name="Roy S."/>
            <person name="Zafar N."/>
            <person name="Bertelli C."/>
            <person name="Schilde C."/>
            <person name="Kianianmomeni A."/>
            <person name="Burglin T.R."/>
            <person name="Frech C."/>
            <person name="Turcotte B."/>
            <person name="Kopec K.O."/>
            <person name="Synnott J.M."/>
            <person name="Choo C."/>
            <person name="Paponov I."/>
            <person name="Finkler A."/>
            <person name="Soon Heng Tan C."/>
            <person name="Hutchins A.P."/>
            <person name="Weinmeier T."/>
            <person name="Rattei T."/>
            <person name="Chu J.S."/>
            <person name="Gimenez G."/>
            <person name="Irimia M."/>
            <person name="Rigden D.J."/>
            <person name="Fitzpatrick D.A."/>
            <person name="Lorenzo-Morales J."/>
            <person name="Bateman A."/>
            <person name="Chiu C.H."/>
            <person name="Tang P."/>
            <person name="Hegemann P."/>
            <person name="Fromm H."/>
            <person name="Raoult D."/>
            <person name="Greub G."/>
            <person name="Miranda-Saavedra D."/>
            <person name="Chen N."/>
            <person name="Nash P."/>
            <person name="Ginger M.L."/>
            <person name="Horn M."/>
            <person name="Schaap P."/>
            <person name="Caler L."/>
            <person name="Loftus B."/>
        </authorList>
    </citation>
    <scope>NUCLEOTIDE SEQUENCE [LARGE SCALE GENOMIC DNA]</scope>
    <source>
        <strain evidence="5 6">Neff</strain>
    </source>
</reference>
<dbReference type="Pfam" id="PF12937">
    <property type="entry name" value="F-box-like"/>
    <property type="match status" value="1"/>
</dbReference>
<keyword evidence="2" id="KW-0009">Actin-binding</keyword>